<dbReference type="FunFam" id="1.20.1310.10:FF:000002">
    <property type="entry name" value="cullin-3 isoform X1"/>
    <property type="match status" value="1"/>
</dbReference>
<dbReference type="Gene3D" id="1.20.1310.10">
    <property type="entry name" value="Cullin Repeats"/>
    <property type="match status" value="4"/>
</dbReference>
<evidence type="ECO:0000313" key="8">
    <source>
        <dbReference type="Proteomes" id="UP000092445"/>
    </source>
</evidence>
<evidence type="ECO:0000256" key="5">
    <source>
        <dbReference type="RuleBase" id="RU003829"/>
    </source>
</evidence>
<sequence>MESSGAAYQKIIKDEDSVELMCARLKDAVRQIQIKNTSDLSFEEIYRYAFLMVYKQGSERLYNDLRATIEEHLEENVRKDVLKSLQNNLLSKLSHVWLDYQTALKLICAVFAYMDRVFIARNKGYESVYNLGLIAFGDKIIRYSEIQKSLSDILLNLIKDERDGKVVDRAALKDACQMLMTLSVSSVSVYKDVFEQQFLDQSTLFYTLESQKLLAENNVNNYIKTTASRIQEESCRASFCFHKSTEKSIVNIVEDELLKKHLHAIVTLEKCTVGDMIKNKMTKDLACMHKLFSRLKPEGIKVTIDTISSYFRAHGRSLVGEVADGKMNAITLVQNLINLKDEMDALLKYSFKRNKTIKKALLSDLEYIMHLNAKSPEHLSLFIDDKMKKGGKEMEEEEIATVFDKTIDLFLLLKERDVFEAHYRRHLSIRLLLRKSDCEDFERIMISKLTIACGHEFTRHFQRMLKDLSLSTSINAEFSSYVSKDSISLGDVDLKVDVLTSGFWPTTTTSRINCNIAPEPWKAFEIFRNFFLKTRARRKLTLQPQMGSAFISAEFYGPEVESHRYESAAVLKTKRRYMLVTSTYQMCILMLFNDCKVMSCEEIQKKTDLPESELHAALQSLSMGKLSQRILVRKSKTNHKDIAATDKFFVNDEFISKYYRIKIQTAVAKENSQSERKKINDNLDLQRKYEIEAAIVRIMKTRRSMDHNLLISELIAQLKSRFSPSPVMIKKQIEVLIDKEYIARETDNLKRYIYIA</sequence>
<dbReference type="InterPro" id="IPR036390">
    <property type="entry name" value="WH_DNA-bd_sf"/>
</dbReference>
<dbReference type="PROSITE" id="PS50069">
    <property type="entry name" value="CULLIN_2"/>
    <property type="match status" value="1"/>
</dbReference>
<dbReference type="InterPro" id="IPR059120">
    <property type="entry name" value="Cullin-like_AB"/>
</dbReference>
<name>A0A1B0A7G6_GLOPL</name>
<dbReference type="SMART" id="SM00884">
    <property type="entry name" value="Cullin_Nedd8"/>
    <property type="match status" value="1"/>
</dbReference>
<evidence type="ECO:0000256" key="4">
    <source>
        <dbReference type="PROSITE-ProRule" id="PRU00330"/>
    </source>
</evidence>
<dbReference type="SMART" id="SM00182">
    <property type="entry name" value="CULLIN"/>
    <property type="match status" value="1"/>
</dbReference>
<dbReference type="FunFam" id="1.20.1310.10:FF:000001">
    <property type="entry name" value="Cullin 3"/>
    <property type="match status" value="1"/>
</dbReference>
<dbReference type="Gene3D" id="1.10.10.10">
    <property type="entry name" value="Winged helix-like DNA-binding domain superfamily/Winged helix DNA-binding domain"/>
    <property type="match status" value="1"/>
</dbReference>
<accession>A0A1B0A7G6</accession>
<dbReference type="GO" id="GO:0031461">
    <property type="term" value="C:cullin-RING ubiquitin ligase complex"/>
    <property type="evidence" value="ECO:0007669"/>
    <property type="project" value="InterPro"/>
</dbReference>
<dbReference type="SUPFAM" id="SSF46785">
    <property type="entry name" value="Winged helix' DNA-binding domain"/>
    <property type="match status" value="1"/>
</dbReference>
<dbReference type="InterPro" id="IPR016158">
    <property type="entry name" value="Cullin_homology"/>
</dbReference>
<evidence type="ECO:0000313" key="7">
    <source>
        <dbReference type="EnsemblMetazoa" id="GPAI036708-PA"/>
    </source>
</evidence>
<dbReference type="InterPro" id="IPR045093">
    <property type="entry name" value="Cullin"/>
</dbReference>
<dbReference type="Gene3D" id="3.30.230.130">
    <property type="entry name" value="Cullin, Chain C, Domain 2"/>
    <property type="match status" value="1"/>
</dbReference>
<dbReference type="InterPro" id="IPR036317">
    <property type="entry name" value="Cullin_homology_sf"/>
</dbReference>
<keyword evidence="8" id="KW-1185">Reference proteome</keyword>
<dbReference type="SUPFAM" id="SSF74788">
    <property type="entry name" value="Cullin repeat-like"/>
    <property type="match status" value="1"/>
</dbReference>
<dbReference type="VEuPathDB" id="VectorBase:GPAI036708"/>
<dbReference type="GO" id="GO:0031625">
    <property type="term" value="F:ubiquitin protein ligase binding"/>
    <property type="evidence" value="ECO:0007669"/>
    <property type="project" value="InterPro"/>
</dbReference>
<dbReference type="FunFam" id="1.10.10.10:FF:000014">
    <property type="entry name" value="Cullin 1"/>
    <property type="match status" value="1"/>
</dbReference>
<dbReference type="Proteomes" id="UP000092445">
    <property type="component" value="Unassembled WGS sequence"/>
</dbReference>
<reference evidence="7" key="2">
    <citation type="submission" date="2020-05" db="UniProtKB">
        <authorList>
            <consortium name="EnsemblMetazoa"/>
        </authorList>
    </citation>
    <scope>IDENTIFICATION</scope>
    <source>
        <strain evidence="7">IAEA</strain>
    </source>
</reference>
<dbReference type="STRING" id="7398.A0A1B0A7G6"/>
<evidence type="ECO:0000259" key="6">
    <source>
        <dbReference type="PROSITE" id="PS50069"/>
    </source>
</evidence>
<dbReference type="AlphaFoldDB" id="A0A1B0A7G6"/>
<dbReference type="PANTHER" id="PTHR11932">
    <property type="entry name" value="CULLIN"/>
    <property type="match status" value="1"/>
</dbReference>
<proteinExistence type="inferred from homology"/>
<comment type="similarity">
    <text evidence="1 4 5">Belongs to the cullin family.</text>
</comment>
<keyword evidence="3" id="KW-0832">Ubl conjugation</keyword>
<evidence type="ECO:0000256" key="2">
    <source>
        <dbReference type="ARBA" id="ARBA00022499"/>
    </source>
</evidence>
<feature type="domain" description="Cullin family profile" evidence="6">
    <location>
        <begin position="374"/>
        <end position="622"/>
    </location>
</feature>
<dbReference type="GO" id="GO:0006511">
    <property type="term" value="P:ubiquitin-dependent protein catabolic process"/>
    <property type="evidence" value="ECO:0007669"/>
    <property type="project" value="InterPro"/>
</dbReference>
<evidence type="ECO:0000256" key="1">
    <source>
        <dbReference type="ARBA" id="ARBA00006019"/>
    </source>
</evidence>
<dbReference type="Pfam" id="PF10557">
    <property type="entry name" value="Cullin_Nedd8"/>
    <property type="match status" value="1"/>
</dbReference>
<dbReference type="PROSITE" id="PS01256">
    <property type="entry name" value="CULLIN_1"/>
    <property type="match status" value="1"/>
</dbReference>
<dbReference type="InterPro" id="IPR001373">
    <property type="entry name" value="Cullin_N"/>
</dbReference>
<dbReference type="Pfam" id="PF26557">
    <property type="entry name" value="Cullin_AB"/>
    <property type="match status" value="1"/>
</dbReference>
<dbReference type="EnsemblMetazoa" id="GPAI036708-RA">
    <property type="protein sequence ID" value="GPAI036708-PA"/>
    <property type="gene ID" value="GPAI036708"/>
</dbReference>
<dbReference type="InterPro" id="IPR036388">
    <property type="entry name" value="WH-like_DNA-bd_sf"/>
</dbReference>
<protein>
    <recommendedName>
        <fullName evidence="6">Cullin family profile domain-containing protein</fullName>
    </recommendedName>
</protein>
<dbReference type="InterPro" id="IPR016159">
    <property type="entry name" value="Cullin_repeat-like_dom_sf"/>
</dbReference>
<dbReference type="InterPro" id="IPR016157">
    <property type="entry name" value="Cullin_CS"/>
</dbReference>
<organism evidence="7 8">
    <name type="scientific">Glossina pallidipes</name>
    <name type="common">Tsetse fly</name>
    <dbReference type="NCBI Taxonomy" id="7398"/>
    <lineage>
        <taxon>Eukaryota</taxon>
        <taxon>Metazoa</taxon>
        <taxon>Ecdysozoa</taxon>
        <taxon>Arthropoda</taxon>
        <taxon>Hexapoda</taxon>
        <taxon>Insecta</taxon>
        <taxon>Pterygota</taxon>
        <taxon>Neoptera</taxon>
        <taxon>Endopterygota</taxon>
        <taxon>Diptera</taxon>
        <taxon>Brachycera</taxon>
        <taxon>Muscomorpha</taxon>
        <taxon>Hippoboscoidea</taxon>
        <taxon>Glossinidae</taxon>
        <taxon>Glossina</taxon>
    </lineage>
</organism>
<dbReference type="InterPro" id="IPR019559">
    <property type="entry name" value="Cullin_neddylation_domain"/>
</dbReference>
<reference evidence="8" key="1">
    <citation type="submission" date="2014-03" db="EMBL/GenBank/DDBJ databases">
        <authorList>
            <person name="Aksoy S."/>
            <person name="Warren W."/>
            <person name="Wilson R.K."/>
        </authorList>
    </citation>
    <scope>NUCLEOTIDE SEQUENCE [LARGE SCALE GENOMIC DNA]</scope>
    <source>
        <strain evidence="8">IAEA</strain>
    </source>
</reference>
<evidence type="ECO:0000256" key="3">
    <source>
        <dbReference type="ARBA" id="ARBA00022843"/>
    </source>
</evidence>
<dbReference type="SUPFAM" id="SSF75632">
    <property type="entry name" value="Cullin homology domain"/>
    <property type="match status" value="1"/>
</dbReference>
<keyword evidence="2" id="KW-1017">Isopeptide bond</keyword>
<dbReference type="Pfam" id="PF00888">
    <property type="entry name" value="Cullin"/>
    <property type="match status" value="1"/>
</dbReference>